<reference evidence="1" key="1">
    <citation type="submission" date="2022-05" db="EMBL/GenBank/DDBJ databases">
        <authorList>
            <person name="Pothier F. J."/>
        </authorList>
    </citation>
    <scope>NUCLEOTIDE SEQUENCE</scope>
    <source>
        <strain evidence="1">DAPP-PG734</strain>
    </source>
</reference>
<dbReference type="InterPro" id="IPR010391">
    <property type="entry name" value="DNA_damage-inducible_DinI-like"/>
</dbReference>
<dbReference type="SUPFAM" id="SSF54857">
    <property type="entry name" value="DNA damage-inducible protein DinI"/>
    <property type="match status" value="1"/>
</dbReference>
<dbReference type="GO" id="GO:0009432">
    <property type="term" value="P:SOS response"/>
    <property type="evidence" value="ECO:0007669"/>
    <property type="project" value="TreeGrafter"/>
</dbReference>
<dbReference type="InterPro" id="IPR036687">
    <property type="entry name" value="DinI-like_sf"/>
</dbReference>
<dbReference type="RefSeq" id="WP_031592814.1">
    <property type="nucleotide sequence ID" value="NZ_JNVA01000038.1"/>
</dbReference>
<dbReference type="Pfam" id="PF06183">
    <property type="entry name" value="DinI"/>
    <property type="match status" value="1"/>
</dbReference>
<dbReference type="PANTHER" id="PTHR36572">
    <property type="entry name" value="DNA DAMAGE-INDUCIBLE PROTEIN I-RELATED"/>
    <property type="match status" value="1"/>
</dbReference>
<sequence>MRIEIMLDKNQKISQSVVDAFQEEVHKRVTALFPDAVVQVRQVSYTKIEMPGVKVDEDRRRLNDLLQNVWEDDSWLH</sequence>
<organism evidence="1 2">
    <name type="scientific">Enterobacter agglomerans</name>
    <name type="common">Erwinia herbicola</name>
    <name type="synonym">Pantoea agglomerans</name>
    <dbReference type="NCBI Taxonomy" id="549"/>
    <lineage>
        <taxon>Bacteria</taxon>
        <taxon>Pseudomonadati</taxon>
        <taxon>Pseudomonadota</taxon>
        <taxon>Gammaproteobacteria</taxon>
        <taxon>Enterobacterales</taxon>
        <taxon>Erwiniaceae</taxon>
        <taxon>Pantoea</taxon>
        <taxon>Pantoea agglomerans group</taxon>
    </lineage>
</organism>
<evidence type="ECO:0000313" key="2">
    <source>
        <dbReference type="Proteomes" id="UP001158961"/>
    </source>
</evidence>
<dbReference type="Proteomes" id="UP001158961">
    <property type="component" value="Chromosome"/>
</dbReference>
<proteinExistence type="predicted"/>
<dbReference type="AlphaFoldDB" id="A0AAN2K6N6"/>
<dbReference type="PANTHER" id="PTHR36572:SF2">
    <property type="entry name" value="DNA DAMAGE-INDUCIBLE PROTEIN I"/>
    <property type="match status" value="1"/>
</dbReference>
<dbReference type="Gene3D" id="3.30.910.10">
    <property type="entry name" value="DinI-like"/>
    <property type="match status" value="1"/>
</dbReference>
<dbReference type="EMBL" id="OW970315">
    <property type="protein sequence ID" value="CAH6304083.1"/>
    <property type="molecule type" value="Genomic_DNA"/>
</dbReference>
<name>A0AAN2K6N6_ENTAG</name>
<gene>
    <name evidence="1" type="ORF">DAPPPG734_13005</name>
</gene>
<accession>A0AAN2K6N6</accession>
<protein>
    <submittedName>
        <fullName evidence="1">DinI family protein</fullName>
    </submittedName>
</protein>
<evidence type="ECO:0000313" key="1">
    <source>
        <dbReference type="EMBL" id="CAH6304083.1"/>
    </source>
</evidence>